<proteinExistence type="predicted"/>
<accession>A0ABU4NV40</accession>
<evidence type="ECO:0000313" key="3">
    <source>
        <dbReference type="Proteomes" id="UP001271274"/>
    </source>
</evidence>
<protein>
    <submittedName>
        <fullName evidence="2">Uncharacterized protein</fullName>
    </submittedName>
</protein>
<reference evidence="2 3" key="1">
    <citation type="journal article" date="2023" name="Microb. Genom.">
        <title>Mesoterricola silvestris gen. nov., sp. nov., Mesoterricola sediminis sp. nov., Geothrix oryzae sp. nov., Geothrix edaphica sp. nov., Geothrix rubra sp. nov., and Geothrix limicola sp. nov., six novel members of Acidobacteriota isolated from soils.</title>
        <authorList>
            <person name="Weisberg A.J."/>
            <person name="Pearce E."/>
            <person name="Kramer C.G."/>
            <person name="Chang J.H."/>
            <person name="Clarke C.R."/>
        </authorList>
    </citation>
    <scope>NUCLEOTIDE SEQUENCE [LARGE SCALE GENOMIC DNA]</scope>
    <source>
        <strain evidence="2 3">ID09-01A</strain>
    </source>
</reference>
<feature type="compositionally biased region" description="Basic and acidic residues" evidence="1">
    <location>
        <begin position="17"/>
        <end position="30"/>
    </location>
</feature>
<evidence type="ECO:0000256" key="1">
    <source>
        <dbReference type="SAM" id="MobiDB-lite"/>
    </source>
</evidence>
<evidence type="ECO:0000313" key="2">
    <source>
        <dbReference type="EMBL" id="MDX3706554.1"/>
    </source>
</evidence>
<organism evidence="2 3">
    <name type="scientific">Streptomyces europaeiscabiei</name>
    <dbReference type="NCBI Taxonomy" id="146819"/>
    <lineage>
        <taxon>Bacteria</taxon>
        <taxon>Bacillati</taxon>
        <taxon>Actinomycetota</taxon>
        <taxon>Actinomycetes</taxon>
        <taxon>Kitasatosporales</taxon>
        <taxon>Streptomycetaceae</taxon>
        <taxon>Streptomyces</taxon>
    </lineage>
</organism>
<feature type="region of interest" description="Disordered" evidence="1">
    <location>
        <begin position="1"/>
        <end position="30"/>
    </location>
</feature>
<dbReference type="RefSeq" id="WP_162948295.1">
    <property type="nucleotide sequence ID" value="NZ_JARAUR010000332.1"/>
</dbReference>
<name>A0ABU4NV40_9ACTN</name>
<comment type="caution">
    <text evidence="2">The sequence shown here is derived from an EMBL/GenBank/DDBJ whole genome shotgun (WGS) entry which is preliminary data.</text>
</comment>
<dbReference type="EMBL" id="JARAYU010000029">
    <property type="protein sequence ID" value="MDX3706554.1"/>
    <property type="molecule type" value="Genomic_DNA"/>
</dbReference>
<sequence>MTIADGGGIPERLKHRWTPDDIPMPHERLDLLPDCSGKTYSDCPQAREDELGNGVA</sequence>
<gene>
    <name evidence="2" type="ORF">PV662_44095</name>
</gene>
<dbReference type="Proteomes" id="UP001271274">
    <property type="component" value="Unassembled WGS sequence"/>
</dbReference>
<keyword evidence="3" id="KW-1185">Reference proteome</keyword>